<dbReference type="EMBL" id="HBFX01012967">
    <property type="protein sequence ID" value="CAD8953192.1"/>
    <property type="molecule type" value="Transcribed_RNA"/>
</dbReference>
<feature type="compositionally biased region" description="Basic and acidic residues" evidence="1">
    <location>
        <begin position="288"/>
        <end position="298"/>
    </location>
</feature>
<feature type="region of interest" description="Disordered" evidence="1">
    <location>
        <begin position="95"/>
        <end position="125"/>
    </location>
</feature>
<feature type="region of interest" description="Disordered" evidence="1">
    <location>
        <begin position="370"/>
        <end position="429"/>
    </location>
</feature>
<feature type="region of interest" description="Disordered" evidence="1">
    <location>
        <begin position="26"/>
        <end position="63"/>
    </location>
</feature>
<protein>
    <submittedName>
        <fullName evidence="2">Uncharacterized protein</fullName>
    </submittedName>
</protein>
<accession>A0A6U2BUU8</accession>
<evidence type="ECO:0000313" key="2">
    <source>
        <dbReference type="EMBL" id="CAD8953192.1"/>
    </source>
</evidence>
<organism evidence="2">
    <name type="scientific">Hemiselmis andersenii</name>
    <name type="common">Cryptophyte alga</name>
    <dbReference type="NCBI Taxonomy" id="464988"/>
    <lineage>
        <taxon>Eukaryota</taxon>
        <taxon>Cryptophyceae</taxon>
        <taxon>Cryptomonadales</taxon>
        <taxon>Hemiselmidaceae</taxon>
        <taxon>Hemiselmis</taxon>
    </lineage>
</organism>
<feature type="region of interest" description="Disordered" evidence="1">
    <location>
        <begin position="229"/>
        <end position="319"/>
    </location>
</feature>
<name>A0A6U2BUU8_HEMAN</name>
<evidence type="ECO:0000256" key="1">
    <source>
        <dbReference type="SAM" id="MobiDB-lite"/>
    </source>
</evidence>
<sequence>MTELGGGAGGLDGLLHAVTKGLDNLGSSARNLIGLSSPESAQPARPAGSGTDHDQETMYAAGEPPSLQDWAADAMADGPSTPHMSAQRRRSLLNMPNLSPAASPSSNSISPSSTPKARASKGSSKKWSEVIADSLPWTVRDLTRLLSMKQRELAEVDASIHSKVSLYDKTKMTVYAPGLERFDRSVKSRLEDEQLCVSLRSEIVVLRDKRDALEMEIYMGSKRLVQLKDQGDGTAPKDLKMSIEAQVRTPRTEVDGGRGSRRKSMTMSRRDLLKAEEGGTRTPPAARSRVEWKRKDSQDSCGSVGSGVGSSAGTPPGAGFHEAVEVAASRARRRSMEEEFSALRRVQEMAQFGGSLGRKSIMKVGCEDIPSPRATGRASMVSGMGGSESDVRHARRGSISEGIDPAREPARPRIRRGSVAEGIDPARGF</sequence>
<feature type="compositionally biased region" description="Low complexity" evidence="1">
    <location>
        <begin position="96"/>
        <end position="115"/>
    </location>
</feature>
<feature type="compositionally biased region" description="Basic and acidic residues" evidence="1">
    <location>
        <begin position="268"/>
        <end position="279"/>
    </location>
</feature>
<feature type="compositionally biased region" description="Basic and acidic residues" evidence="1">
    <location>
        <begin position="229"/>
        <end position="241"/>
    </location>
</feature>
<dbReference type="AlphaFoldDB" id="A0A6U2BUU8"/>
<gene>
    <name evidence="2" type="ORF">HAND00432_LOCUS7729</name>
</gene>
<proteinExistence type="predicted"/>
<reference evidence="2" key="1">
    <citation type="submission" date="2021-01" db="EMBL/GenBank/DDBJ databases">
        <authorList>
            <person name="Corre E."/>
            <person name="Pelletier E."/>
            <person name="Niang G."/>
            <person name="Scheremetjew M."/>
            <person name="Finn R."/>
            <person name="Kale V."/>
            <person name="Holt S."/>
            <person name="Cochrane G."/>
            <person name="Meng A."/>
            <person name="Brown T."/>
            <person name="Cohen L."/>
        </authorList>
    </citation>
    <scope>NUCLEOTIDE SEQUENCE</scope>
    <source>
        <strain evidence="2">CCMP644</strain>
    </source>
</reference>